<evidence type="ECO:0000313" key="5">
    <source>
        <dbReference type="EMBL" id="MFC4070354.1"/>
    </source>
</evidence>
<dbReference type="SUPFAM" id="SSF54631">
    <property type="entry name" value="CBS-domain pair"/>
    <property type="match status" value="1"/>
</dbReference>
<dbReference type="InterPro" id="IPR051257">
    <property type="entry name" value="Diverse_CBS-Domain"/>
</dbReference>
<dbReference type="PIRSF" id="PIRSF036990">
    <property type="entry name" value="UCP036990_CBS_BON"/>
    <property type="match status" value="1"/>
</dbReference>
<evidence type="ECO:0000256" key="1">
    <source>
        <dbReference type="ARBA" id="ARBA00023122"/>
    </source>
</evidence>
<keyword evidence="1 2" id="KW-0129">CBS domain</keyword>
<name>A0ABV8J235_9ACTN</name>
<accession>A0ABV8J235</accession>
<organism evidence="5 6">
    <name type="scientific">Actinoplanes subglobosus</name>
    <dbReference type="NCBI Taxonomy" id="1547892"/>
    <lineage>
        <taxon>Bacteria</taxon>
        <taxon>Bacillati</taxon>
        <taxon>Actinomycetota</taxon>
        <taxon>Actinomycetes</taxon>
        <taxon>Micromonosporales</taxon>
        <taxon>Micromonosporaceae</taxon>
        <taxon>Actinoplanes</taxon>
    </lineage>
</organism>
<dbReference type="Pfam" id="PF00571">
    <property type="entry name" value="CBS"/>
    <property type="match status" value="2"/>
</dbReference>
<comment type="caution">
    <text evidence="5">The sequence shown here is derived from an EMBL/GenBank/DDBJ whole genome shotgun (WGS) entry which is preliminary data.</text>
</comment>
<protein>
    <submittedName>
        <fullName evidence="5">CBS domain-containing protein</fullName>
    </submittedName>
</protein>
<evidence type="ECO:0000259" key="3">
    <source>
        <dbReference type="PROSITE" id="PS50914"/>
    </source>
</evidence>
<gene>
    <name evidence="5" type="ORF">ACFO0C_35955</name>
</gene>
<dbReference type="RefSeq" id="WP_378071234.1">
    <property type="nucleotide sequence ID" value="NZ_JBHSBL010000024.1"/>
</dbReference>
<dbReference type="InterPro" id="IPR000644">
    <property type="entry name" value="CBS_dom"/>
</dbReference>
<dbReference type="PROSITE" id="PS50914">
    <property type="entry name" value="BON"/>
    <property type="match status" value="1"/>
</dbReference>
<dbReference type="CDD" id="cd04586">
    <property type="entry name" value="CBS_pair_BON_assoc"/>
    <property type="match status" value="1"/>
</dbReference>
<feature type="domain" description="CBS" evidence="4">
    <location>
        <begin position="91"/>
        <end position="147"/>
    </location>
</feature>
<evidence type="ECO:0000259" key="4">
    <source>
        <dbReference type="PROSITE" id="PS51371"/>
    </source>
</evidence>
<sequence>MNIWLVNEVMTEGVVAVTPDTLYRELIALLAAYRINAVPVVDGDRRVLGVVSESDLLLKIEFAGADRPRWFDRRARGLRRKADAMTAGELMTAPAVLVRTTTGIRTAARRMEQAHVKQLPVVDFEGRLAGIVSRGDLLKEHLRTDEEILADVRAAVHEVTYTESTGHVVAAVDRGAVTLTGRAERWSTTVLVERLVRQVAGVVSVDARLGFDFNDRDLVRPASAFFAA</sequence>
<feature type="domain" description="CBS" evidence="4">
    <location>
        <begin position="10"/>
        <end position="67"/>
    </location>
</feature>
<dbReference type="InterPro" id="IPR017080">
    <property type="entry name" value="UCP036990_CBS_BON"/>
</dbReference>
<evidence type="ECO:0000313" key="6">
    <source>
        <dbReference type="Proteomes" id="UP001595867"/>
    </source>
</evidence>
<dbReference type="InterPro" id="IPR046342">
    <property type="entry name" value="CBS_dom_sf"/>
</dbReference>
<evidence type="ECO:0000256" key="2">
    <source>
        <dbReference type="PROSITE-ProRule" id="PRU00703"/>
    </source>
</evidence>
<dbReference type="EMBL" id="JBHSBL010000024">
    <property type="protein sequence ID" value="MFC4070354.1"/>
    <property type="molecule type" value="Genomic_DNA"/>
</dbReference>
<dbReference type="InterPro" id="IPR007055">
    <property type="entry name" value="BON_dom"/>
</dbReference>
<dbReference type="Gene3D" id="3.30.1340.30">
    <property type="match status" value="1"/>
</dbReference>
<dbReference type="PANTHER" id="PTHR43080:SF29">
    <property type="entry name" value="OS02G0818000 PROTEIN"/>
    <property type="match status" value="1"/>
</dbReference>
<dbReference type="PROSITE" id="PS51371">
    <property type="entry name" value="CBS"/>
    <property type="match status" value="2"/>
</dbReference>
<proteinExistence type="predicted"/>
<dbReference type="PANTHER" id="PTHR43080">
    <property type="entry name" value="CBS DOMAIN-CONTAINING PROTEIN CBSX3, MITOCHONDRIAL"/>
    <property type="match status" value="1"/>
</dbReference>
<reference evidence="6" key="1">
    <citation type="journal article" date="2019" name="Int. J. Syst. Evol. Microbiol.">
        <title>The Global Catalogue of Microorganisms (GCM) 10K type strain sequencing project: providing services to taxonomists for standard genome sequencing and annotation.</title>
        <authorList>
            <consortium name="The Broad Institute Genomics Platform"/>
            <consortium name="The Broad Institute Genome Sequencing Center for Infectious Disease"/>
            <person name="Wu L."/>
            <person name="Ma J."/>
        </authorList>
    </citation>
    <scope>NUCLEOTIDE SEQUENCE [LARGE SCALE GENOMIC DNA]</scope>
    <source>
        <strain evidence="6">TBRC 5832</strain>
    </source>
</reference>
<dbReference type="Gene3D" id="3.10.580.10">
    <property type="entry name" value="CBS-domain"/>
    <property type="match status" value="1"/>
</dbReference>
<dbReference type="SMART" id="SM00116">
    <property type="entry name" value="CBS"/>
    <property type="match status" value="2"/>
</dbReference>
<feature type="domain" description="BON" evidence="3">
    <location>
        <begin position="144"/>
        <end position="213"/>
    </location>
</feature>
<keyword evidence="6" id="KW-1185">Reference proteome</keyword>
<dbReference type="Proteomes" id="UP001595867">
    <property type="component" value="Unassembled WGS sequence"/>
</dbReference>